<organism evidence="1">
    <name type="scientific">hydrothermal vent metagenome</name>
    <dbReference type="NCBI Taxonomy" id="652676"/>
    <lineage>
        <taxon>unclassified sequences</taxon>
        <taxon>metagenomes</taxon>
        <taxon>ecological metagenomes</taxon>
    </lineage>
</organism>
<sequence>MECGYTNAVTTEIGIADLKNCNLFEIPRVTVSGKDNFYSFKLKLKTGKRGVKK</sequence>
<gene>
    <name evidence="1" type="ORF">MNB_SV-5-61</name>
</gene>
<accession>A0A1W1EEG6</accession>
<reference evidence="1" key="1">
    <citation type="submission" date="2016-10" db="EMBL/GenBank/DDBJ databases">
        <authorList>
            <person name="de Groot N.N."/>
        </authorList>
    </citation>
    <scope>NUCLEOTIDE SEQUENCE</scope>
</reference>
<name>A0A1W1EEG6_9ZZZZ</name>
<protein>
    <submittedName>
        <fullName evidence="1">Uncharacterized protein</fullName>
    </submittedName>
</protein>
<proteinExistence type="predicted"/>
<dbReference type="EMBL" id="FPKX01000047">
    <property type="protein sequence ID" value="SFZ98403.1"/>
    <property type="molecule type" value="Genomic_DNA"/>
</dbReference>
<evidence type="ECO:0000313" key="1">
    <source>
        <dbReference type="EMBL" id="SFZ98403.1"/>
    </source>
</evidence>
<dbReference type="AlphaFoldDB" id="A0A1W1EEG6"/>